<protein>
    <recommendedName>
        <fullName evidence="4">Peptidoglycan-binding protein</fullName>
    </recommendedName>
</protein>
<keyword evidence="1" id="KW-1133">Transmembrane helix</keyword>
<sequence>MSKGIYIFLGTCAVLGLGYYMYSKSKTPSTENDTLPPVVQLDYNKVLKSGVRGEEVKELQRRLGGLAVDGIFGPLTLSRLKTVKGVTQITLSQL</sequence>
<dbReference type="InterPro" id="IPR036365">
    <property type="entry name" value="PGBD-like_sf"/>
</dbReference>
<name>A0ABY5ISF5_9FLAO</name>
<keyword evidence="1" id="KW-0812">Transmembrane</keyword>
<gene>
    <name evidence="2" type="ORF">NOX80_18430</name>
</gene>
<evidence type="ECO:0000313" key="3">
    <source>
        <dbReference type="Proteomes" id="UP001059844"/>
    </source>
</evidence>
<dbReference type="Gene3D" id="1.10.101.10">
    <property type="entry name" value="PGBD-like superfamily/PGBD"/>
    <property type="match status" value="1"/>
</dbReference>
<dbReference type="InterPro" id="IPR036366">
    <property type="entry name" value="PGBDSf"/>
</dbReference>
<evidence type="ECO:0000313" key="2">
    <source>
        <dbReference type="EMBL" id="UUC45584.1"/>
    </source>
</evidence>
<keyword evidence="3" id="KW-1185">Reference proteome</keyword>
<evidence type="ECO:0000256" key="1">
    <source>
        <dbReference type="SAM" id="Phobius"/>
    </source>
</evidence>
<proteinExistence type="predicted"/>
<dbReference type="EMBL" id="CP101751">
    <property type="protein sequence ID" value="UUC45584.1"/>
    <property type="molecule type" value="Genomic_DNA"/>
</dbReference>
<organism evidence="2 3">
    <name type="scientific">Flavobacterium cerinum</name>
    <dbReference type="NCBI Taxonomy" id="2502784"/>
    <lineage>
        <taxon>Bacteria</taxon>
        <taxon>Pseudomonadati</taxon>
        <taxon>Bacteroidota</taxon>
        <taxon>Flavobacteriia</taxon>
        <taxon>Flavobacteriales</taxon>
        <taxon>Flavobacteriaceae</taxon>
        <taxon>Flavobacterium</taxon>
    </lineage>
</organism>
<evidence type="ECO:0008006" key="4">
    <source>
        <dbReference type="Google" id="ProtNLM"/>
    </source>
</evidence>
<dbReference type="Proteomes" id="UP001059844">
    <property type="component" value="Chromosome"/>
</dbReference>
<feature type="transmembrane region" description="Helical" evidence="1">
    <location>
        <begin position="6"/>
        <end position="22"/>
    </location>
</feature>
<dbReference type="RefSeq" id="WP_256551277.1">
    <property type="nucleotide sequence ID" value="NZ_CP101751.1"/>
</dbReference>
<accession>A0ABY5ISF5</accession>
<dbReference type="SUPFAM" id="SSF47090">
    <property type="entry name" value="PGBD-like"/>
    <property type="match status" value="1"/>
</dbReference>
<reference evidence="2" key="1">
    <citation type="submission" date="2022-07" db="EMBL/GenBank/DDBJ databases">
        <title>Isolation, identification, and degradation of a PFOSA degrading strain from sewage treatment plant.</title>
        <authorList>
            <person name="Zhang L."/>
            <person name="Huo Y."/>
        </authorList>
    </citation>
    <scope>NUCLEOTIDE SEQUENCE</scope>
    <source>
        <strain evidence="2">C1</strain>
    </source>
</reference>
<keyword evidence="1" id="KW-0472">Membrane</keyword>